<dbReference type="EMBL" id="JACEFO010002840">
    <property type="protein sequence ID" value="KAF8647601.1"/>
    <property type="molecule type" value="Genomic_DNA"/>
</dbReference>
<dbReference type="InterPro" id="IPR057135">
    <property type="entry name" value="At4g27190-like_LRR"/>
</dbReference>
<dbReference type="PANTHER" id="PTHR33463:SF209">
    <property type="entry name" value="DISEASE RESISTANCE PROTEIN RPS2-LIKE"/>
    <property type="match status" value="1"/>
</dbReference>
<evidence type="ECO:0000313" key="2">
    <source>
        <dbReference type="EMBL" id="KAF8647601.1"/>
    </source>
</evidence>
<gene>
    <name evidence="2" type="ORF">HU200_065232</name>
</gene>
<name>A0A834ZYE0_9POAL</name>
<dbReference type="Proteomes" id="UP000636709">
    <property type="component" value="Unassembled WGS sequence"/>
</dbReference>
<dbReference type="InterPro" id="IPR032675">
    <property type="entry name" value="LRR_dom_sf"/>
</dbReference>
<accession>A0A834ZYE0</accession>
<dbReference type="OrthoDB" id="672801at2759"/>
<dbReference type="AlphaFoldDB" id="A0A834ZYE0"/>
<dbReference type="InterPro" id="IPR050905">
    <property type="entry name" value="Plant_NBS-LRR"/>
</dbReference>
<dbReference type="Pfam" id="PF23247">
    <property type="entry name" value="LRR_RPS2"/>
    <property type="match status" value="1"/>
</dbReference>
<protein>
    <recommendedName>
        <fullName evidence="1">Disease resistance protein At4g27190-like leucine-rich repeats domain-containing protein</fullName>
    </recommendedName>
</protein>
<sequence length="891" mass="100583">MFGFPLSGYSRNKVLWTFQGRFRLMPRTKVDEALSSTGATDVFLSGSHNKRDPHDLWSYLVREEAADVTSKDAAGGMDRFSQVVEFFSYMWKLSCMGHQFRMEYDLATHGCNYWMSDGIVQLNQGDHEDEPSWSAVRALQREMLLDVDQNQQPALSSMSTMPSWTSTTFGVLLYGMFRHCHGLSVLKLSHCSFSFSSPPFLSCHSHRFLWLNHCEDQATSTDDEAAEEEDEIRQCFQRLWVLDVRYTSCDRILSAQMLDLMTQLRELNVVGAQDWDMGQLQGRLSNICKLRVTESAIKCTNGSQDKLFSGMNKMELLDFSGNRVLSGMTSLSAVSNSTKNTLETIIIADGCAGLQNISFKGCTKLKSLVLGGLFDELCSIDISGTAVKTLDLSAMTAQKLSELFLLDCDKLCAILRPPEEKRRLYLDELRIDTTQLASTAWTGDEKANQGTRSAKSSVALRGARAPSDLAWYIFVKETRLLRSIVPLREDFKSHYLHMEISSAKHSAVDVGGSKNEAGIIKGGTIAGSEQPSMQKQQTEANNDALVYADVAAITIKDHLFQASELGYGDAQTITPIWPCPDAPYIYYLHCYMYIQDKVMANKLPTDHKEYTNGSAISIPEFLCNKAMILHVHDSLSITSIPGHAQWEALGWCLVERCPMLEFIFTVPRLLGSGQGVGSRDILIFDSLKTLWVSQLPRARLMWDTSKLSLGQISVYSFVYLAFLHLDFCPRLIHVLPFSQPIVRAHLLETLEIVWCGDLRTIFPLHSDTGSYQEQEKQQQQQPRRATTTLVFPNLRRIHLHELPKLQSICGSGRMYAPNLETIKIRGCWSLTHLPAVSSRDSGREKVECDCEKDWWDKLQWDGPQANHLPSHYKPTHPRYYKKTLLRGSVLL</sequence>
<comment type="caution">
    <text evidence="2">The sequence shown here is derived from an EMBL/GenBank/DDBJ whole genome shotgun (WGS) entry which is preliminary data.</text>
</comment>
<dbReference type="PANTHER" id="PTHR33463">
    <property type="entry name" value="NB-ARC DOMAIN-CONTAINING PROTEIN-RELATED"/>
    <property type="match status" value="1"/>
</dbReference>
<evidence type="ECO:0000313" key="3">
    <source>
        <dbReference type="Proteomes" id="UP000636709"/>
    </source>
</evidence>
<keyword evidence="3" id="KW-1185">Reference proteome</keyword>
<dbReference type="SUPFAM" id="SSF52058">
    <property type="entry name" value="L domain-like"/>
    <property type="match status" value="1"/>
</dbReference>
<feature type="domain" description="Disease resistance protein At4g27190-like leucine-rich repeats" evidence="1">
    <location>
        <begin position="715"/>
        <end position="833"/>
    </location>
</feature>
<proteinExistence type="predicted"/>
<evidence type="ECO:0000259" key="1">
    <source>
        <dbReference type="Pfam" id="PF23247"/>
    </source>
</evidence>
<dbReference type="Gene3D" id="3.80.10.10">
    <property type="entry name" value="Ribonuclease Inhibitor"/>
    <property type="match status" value="2"/>
</dbReference>
<organism evidence="2 3">
    <name type="scientific">Digitaria exilis</name>
    <dbReference type="NCBI Taxonomy" id="1010633"/>
    <lineage>
        <taxon>Eukaryota</taxon>
        <taxon>Viridiplantae</taxon>
        <taxon>Streptophyta</taxon>
        <taxon>Embryophyta</taxon>
        <taxon>Tracheophyta</taxon>
        <taxon>Spermatophyta</taxon>
        <taxon>Magnoliopsida</taxon>
        <taxon>Liliopsida</taxon>
        <taxon>Poales</taxon>
        <taxon>Poaceae</taxon>
        <taxon>PACMAD clade</taxon>
        <taxon>Panicoideae</taxon>
        <taxon>Panicodae</taxon>
        <taxon>Paniceae</taxon>
        <taxon>Anthephorinae</taxon>
        <taxon>Digitaria</taxon>
    </lineage>
</organism>
<reference evidence="2" key="1">
    <citation type="submission" date="2020-07" db="EMBL/GenBank/DDBJ databases">
        <title>Genome sequence and genetic diversity analysis of an under-domesticated orphan crop, white fonio (Digitaria exilis).</title>
        <authorList>
            <person name="Bennetzen J.L."/>
            <person name="Chen S."/>
            <person name="Ma X."/>
            <person name="Wang X."/>
            <person name="Yssel A.E.J."/>
            <person name="Chaluvadi S.R."/>
            <person name="Johnson M."/>
            <person name="Gangashetty P."/>
            <person name="Hamidou F."/>
            <person name="Sanogo M.D."/>
            <person name="Zwaenepoel A."/>
            <person name="Wallace J."/>
            <person name="Van De Peer Y."/>
            <person name="Van Deynze A."/>
        </authorList>
    </citation>
    <scope>NUCLEOTIDE SEQUENCE</scope>
    <source>
        <tissue evidence="2">Leaves</tissue>
    </source>
</reference>